<keyword evidence="6 12" id="KW-0418">Kinase</keyword>
<keyword evidence="13" id="KW-1185">Reference proteome</keyword>
<dbReference type="Gene3D" id="3.30.565.10">
    <property type="entry name" value="Histidine kinase-like ATPase, C-terminal domain"/>
    <property type="match status" value="1"/>
</dbReference>
<evidence type="ECO:0000313" key="12">
    <source>
        <dbReference type="EMBL" id="MFC4197057.1"/>
    </source>
</evidence>
<dbReference type="Pfam" id="PF02518">
    <property type="entry name" value="HATPase_c"/>
    <property type="match status" value="1"/>
</dbReference>
<dbReference type="PANTHER" id="PTHR41523:SF8">
    <property type="entry name" value="ETHYLENE RESPONSE SENSOR PROTEIN"/>
    <property type="match status" value="1"/>
</dbReference>
<evidence type="ECO:0000256" key="8">
    <source>
        <dbReference type="PROSITE-ProRule" id="PRU00339"/>
    </source>
</evidence>
<evidence type="ECO:0000256" key="9">
    <source>
        <dbReference type="SAM" id="Coils"/>
    </source>
</evidence>
<dbReference type="InterPro" id="IPR003594">
    <property type="entry name" value="HATPase_dom"/>
</dbReference>
<organism evidence="12 13">
    <name type="scientific">Pedobacter jamesrossensis</name>
    <dbReference type="NCBI Taxonomy" id="1908238"/>
    <lineage>
        <taxon>Bacteria</taxon>
        <taxon>Pseudomonadati</taxon>
        <taxon>Bacteroidota</taxon>
        <taxon>Sphingobacteriia</taxon>
        <taxon>Sphingobacteriales</taxon>
        <taxon>Sphingobacteriaceae</taxon>
        <taxon>Pedobacter</taxon>
    </lineage>
</organism>
<comment type="caution">
    <text evidence="12">The sequence shown here is derived from an EMBL/GenBank/DDBJ whole genome shotgun (WGS) entry which is preliminary data.</text>
</comment>
<dbReference type="Pfam" id="PF07568">
    <property type="entry name" value="HisKA_2"/>
    <property type="match status" value="1"/>
</dbReference>
<evidence type="ECO:0000256" key="2">
    <source>
        <dbReference type="ARBA" id="ARBA00012438"/>
    </source>
</evidence>
<dbReference type="EC" id="2.7.13.3" evidence="2"/>
<evidence type="ECO:0000259" key="11">
    <source>
        <dbReference type="SMART" id="SM00387"/>
    </source>
</evidence>
<accession>A0ABV8NLF5</accession>
<dbReference type="SMART" id="SM00387">
    <property type="entry name" value="HATPase_c"/>
    <property type="match status" value="1"/>
</dbReference>
<evidence type="ECO:0000256" key="5">
    <source>
        <dbReference type="ARBA" id="ARBA00022741"/>
    </source>
</evidence>
<comment type="catalytic activity">
    <reaction evidence="1">
        <text>ATP + protein L-histidine = ADP + protein N-phospho-L-histidine.</text>
        <dbReference type="EC" id="2.7.13.3"/>
    </reaction>
</comment>
<dbReference type="InterPro" id="IPR011990">
    <property type="entry name" value="TPR-like_helical_dom_sf"/>
</dbReference>
<keyword evidence="10" id="KW-0472">Membrane</keyword>
<dbReference type="RefSeq" id="WP_378960420.1">
    <property type="nucleotide sequence ID" value="NZ_JBHRXC010000016.1"/>
</dbReference>
<dbReference type="InterPro" id="IPR011495">
    <property type="entry name" value="Sig_transdc_His_kin_sub2_dim/P"/>
</dbReference>
<dbReference type="Proteomes" id="UP001595792">
    <property type="component" value="Unassembled WGS sequence"/>
</dbReference>
<dbReference type="GO" id="GO:0016301">
    <property type="term" value="F:kinase activity"/>
    <property type="evidence" value="ECO:0007669"/>
    <property type="project" value="UniProtKB-KW"/>
</dbReference>
<feature type="coiled-coil region" evidence="9">
    <location>
        <begin position="195"/>
        <end position="222"/>
    </location>
</feature>
<protein>
    <recommendedName>
        <fullName evidence="2">histidine kinase</fullName>
        <ecNumber evidence="2">2.7.13.3</ecNumber>
    </recommendedName>
</protein>
<feature type="transmembrane region" description="Helical" evidence="10">
    <location>
        <begin position="499"/>
        <end position="520"/>
    </location>
</feature>
<keyword evidence="5" id="KW-0547">Nucleotide-binding</keyword>
<dbReference type="InterPro" id="IPR019734">
    <property type="entry name" value="TPR_rpt"/>
</dbReference>
<dbReference type="EMBL" id="JBHSBY010000098">
    <property type="protein sequence ID" value="MFC4197057.1"/>
    <property type="molecule type" value="Genomic_DNA"/>
</dbReference>
<feature type="domain" description="Histidine kinase/HSP90-like ATPase" evidence="11">
    <location>
        <begin position="653"/>
        <end position="750"/>
    </location>
</feature>
<reference evidence="13" key="1">
    <citation type="journal article" date="2019" name="Int. J. Syst. Evol. Microbiol.">
        <title>The Global Catalogue of Microorganisms (GCM) 10K type strain sequencing project: providing services to taxonomists for standard genome sequencing and annotation.</title>
        <authorList>
            <consortium name="The Broad Institute Genomics Platform"/>
            <consortium name="The Broad Institute Genome Sequencing Center for Infectious Disease"/>
            <person name="Wu L."/>
            <person name="Ma J."/>
        </authorList>
    </citation>
    <scope>NUCLEOTIDE SEQUENCE [LARGE SCALE GENOMIC DNA]</scope>
    <source>
        <strain evidence="13">CCM 8689</strain>
    </source>
</reference>
<evidence type="ECO:0000313" key="13">
    <source>
        <dbReference type="Proteomes" id="UP001595792"/>
    </source>
</evidence>
<evidence type="ECO:0000256" key="6">
    <source>
        <dbReference type="ARBA" id="ARBA00022777"/>
    </source>
</evidence>
<keyword evidence="10" id="KW-1133">Transmembrane helix</keyword>
<feature type="transmembrane region" description="Helical" evidence="10">
    <location>
        <begin position="12"/>
        <end position="30"/>
    </location>
</feature>
<keyword evidence="9" id="KW-0175">Coiled coil</keyword>
<sequence>MIKINFSTAFRDFFPIALVIGMLIIIPLSLHAQYYPAPAHVPAVQEREIYRAIKTTKNKASRIDLLLKLCNIYYYKPLKSNDDFPKALRYANQARLLSKELKDTNRLAKCLEALATIYILTDSLTNVERILPLFHNPVIKNNVELGLAFTYIFCPERPLKDLIRGKSFAEECLKESKKLHLKNNELFARQYLAFVQSLVGDAKSAERDLQVLIKEYKEQRLTGIQYPYLILADIHWLKGKFTETLQDVHNASAAIEQNGDKTALGDIYLGLSSIYHRINEPEKEREALRSALDNFKLRLGRYTPNQVLSSVSARMIKDHHYAAALEYLDKNTKIFNPVVFDQRHVSVNSYANVYLALGKYKMAEHYFIEGYKMVKQADWLVTNDYSNMGYFYIEHKDYAKAKPFLLKAVESQDRNTSDYTKRQLTYMLFLADSAMGNYRSAIRYLSRNHKLDDSLEESKRKADVQSLLIKFETRKKEDLIRNLKQNQTLSRIREERANVLRNAIVGAAIMFLFIAIIFYWQYNGKKKLSREILKKNVRQEAILKQLNKVIIEKEWLLKEVHHRVKNNLHTVMCLLESQALYLESDALKAIEDSKHRIYAMSLIHQRLYETENSKSIDLQPYIQEFVGYLKDSFVIGNSVHFELDVEPVVLDVAAAIPMALVINEAVTNSIKHAFKGQSNAQIRIILHTKDEVLTLTIADNGIGIQERKKNGRVGSLGMKLINGLCEDLNGTVQITSDHGTKIIFVCNVNPFEQEIEYEENISLHD</sequence>
<evidence type="ECO:0000256" key="3">
    <source>
        <dbReference type="ARBA" id="ARBA00022553"/>
    </source>
</evidence>
<evidence type="ECO:0000256" key="4">
    <source>
        <dbReference type="ARBA" id="ARBA00022679"/>
    </source>
</evidence>
<proteinExistence type="predicted"/>
<dbReference type="PROSITE" id="PS50005">
    <property type="entry name" value="TPR"/>
    <property type="match status" value="1"/>
</dbReference>
<keyword evidence="10" id="KW-0812">Transmembrane</keyword>
<evidence type="ECO:0000256" key="7">
    <source>
        <dbReference type="ARBA" id="ARBA00022840"/>
    </source>
</evidence>
<evidence type="ECO:0000256" key="1">
    <source>
        <dbReference type="ARBA" id="ARBA00000085"/>
    </source>
</evidence>
<evidence type="ECO:0000256" key="10">
    <source>
        <dbReference type="SAM" id="Phobius"/>
    </source>
</evidence>
<dbReference type="InterPro" id="IPR036890">
    <property type="entry name" value="HATPase_C_sf"/>
</dbReference>
<dbReference type="Gene3D" id="1.25.40.10">
    <property type="entry name" value="Tetratricopeptide repeat domain"/>
    <property type="match status" value="3"/>
</dbReference>
<keyword evidence="7" id="KW-0067">ATP-binding</keyword>
<dbReference type="PANTHER" id="PTHR41523">
    <property type="entry name" value="TWO-COMPONENT SYSTEM SENSOR PROTEIN"/>
    <property type="match status" value="1"/>
</dbReference>
<dbReference type="Pfam" id="PF13181">
    <property type="entry name" value="TPR_8"/>
    <property type="match status" value="1"/>
</dbReference>
<keyword evidence="4" id="KW-0808">Transferase</keyword>
<keyword evidence="3" id="KW-0597">Phosphoprotein</keyword>
<gene>
    <name evidence="12" type="ORF">ACFOUY_10135</name>
</gene>
<dbReference type="SUPFAM" id="SSF55874">
    <property type="entry name" value="ATPase domain of HSP90 chaperone/DNA topoisomerase II/histidine kinase"/>
    <property type="match status" value="1"/>
</dbReference>
<dbReference type="SUPFAM" id="SSF48452">
    <property type="entry name" value="TPR-like"/>
    <property type="match status" value="2"/>
</dbReference>
<name>A0ABV8NLF5_9SPHI</name>
<feature type="repeat" description="TPR" evidence="8">
    <location>
        <begin position="382"/>
        <end position="415"/>
    </location>
</feature>
<keyword evidence="8" id="KW-0802">TPR repeat</keyword>